<keyword evidence="2" id="KW-0418">Kinase</keyword>
<keyword evidence="1" id="KW-0808">Transferase</keyword>
<dbReference type="Gene3D" id="3.40.1190.20">
    <property type="match status" value="1"/>
</dbReference>
<dbReference type="PANTHER" id="PTHR10584:SF166">
    <property type="entry name" value="RIBOKINASE"/>
    <property type="match status" value="1"/>
</dbReference>
<reference evidence="4 5" key="1">
    <citation type="submission" date="2019-09" db="EMBL/GenBank/DDBJ databases">
        <title>In-depth cultivation of the pig gut microbiome towards novel bacterial diversity and tailored functional studies.</title>
        <authorList>
            <person name="Wylensek D."/>
            <person name="Hitch T.C.A."/>
            <person name="Clavel T."/>
        </authorList>
    </citation>
    <scope>NUCLEOTIDE SEQUENCE [LARGE SCALE GENOMIC DNA]</scope>
    <source>
        <strain evidence="4 5">WCA3-693-APC-4?</strain>
    </source>
</reference>
<dbReference type="AlphaFoldDB" id="A0A6N7XPD9"/>
<dbReference type="Pfam" id="PF00294">
    <property type="entry name" value="PfkB"/>
    <property type="match status" value="1"/>
</dbReference>
<dbReference type="SUPFAM" id="SSF53822">
    <property type="entry name" value="Periplasmic binding protein-like I"/>
    <property type="match status" value="1"/>
</dbReference>
<organism evidence="4 5">
    <name type="scientific">Tissierella pigra</name>
    <dbReference type="NCBI Taxonomy" id="2607614"/>
    <lineage>
        <taxon>Bacteria</taxon>
        <taxon>Bacillati</taxon>
        <taxon>Bacillota</taxon>
        <taxon>Tissierellia</taxon>
        <taxon>Tissierellales</taxon>
        <taxon>Tissierellaceae</taxon>
        <taxon>Tissierella</taxon>
    </lineage>
</organism>
<dbReference type="GO" id="GO:0005886">
    <property type="term" value="C:plasma membrane"/>
    <property type="evidence" value="ECO:0007669"/>
    <property type="project" value="InterPro"/>
</dbReference>
<proteinExistence type="predicted"/>
<dbReference type="InterPro" id="IPR002139">
    <property type="entry name" value="Ribo/fructo_kinase"/>
</dbReference>
<dbReference type="InterPro" id="IPR011611">
    <property type="entry name" value="PfkB_dom"/>
</dbReference>
<dbReference type="PRINTS" id="PR00990">
    <property type="entry name" value="RIBOKINASE"/>
</dbReference>
<evidence type="ECO:0000313" key="5">
    <source>
        <dbReference type="Proteomes" id="UP000469523"/>
    </source>
</evidence>
<dbReference type="EMBL" id="VUNQ01000066">
    <property type="protein sequence ID" value="MSU03346.1"/>
    <property type="molecule type" value="Genomic_DNA"/>
</dbReference>
<protein>
    <submittedName>
        <fullName evidence="4">BMP family ABC transporter substrate-binding protein</fullName>
    </submittedName>
</protein>
<evidence type="ECO:0000313" key="4">
    <source>
        <dbReference type="EMBL" id="MSU03346.1"/>
    </source>
</evidence>
<dbReference type="RefSeq" id="WP_154442906.1">
    <property type="nucleotide sequence ID" value="NZ_JAHLPJ010000001.1"/>
</dbReference>
<dbReference type="Gene3D" id="3.40.50.2300">
    <property type="match status" value="1"/>
</dbReference>
<evidence type="ECO:0000256" key="2">
    <source>
        <dbReference type="ARBA" id="ARBA00022777"/>
    </source>
</evidence>
<evidence type="ECO:0000259" key="3">
    <source>
        <dbReference type="Pfam" id="PF00294"/>
    </source>
</evidence>
<keyword evidence="5" id="KW-1185">Reference proteome</keyword>
<comment type="caution">
    <text evidence="4">The sequence shown here is derived from an EMBL/GenBank/DDBJ whole genome shotgun (WGS) entry which is preliminary data.</text>
</comment>
<dbReference type="SUPFAM" id="SSF53613">
    <property type="entry name" value="Ribokinase-like"/>
    <property type="match status" value="1"/>
</dbReference>
<dbReference type="InterPro" id="IPR029056">
    <property type="entry name" value="Ribokinase-like"/>
</dbReference>
<dbReference type="GO" id="GO:0016301">
    <property type="term" value="F:kinase activity"/>
    <property type="evidence" value="ECO:0007669"/>
    <property type="project" value="UniProtKB-KW"/>
</dbReference>
<dbReference type="GO" id="GO:0006796">
    <property type="term" value="P:phosphate-containing compound metabolic process"/>
    <property type="evidence" value="ECO:0007669"/>
    <property type="project" value="UniProtKB-ARBA"/>
</dbReference>
<dbReference type="InterPro" id="IPR028082">
    <property type="entry name" value="Peripla_BP_I"/>
</dbReference>
<evidence type="ECO:0000256" key="1">
    <source>
        <dbReference type="ARBA" id="ARBA00022679"/>
    </source>
</evidence>
<feature type="domain" description="Carbohydrate kinase PfkB" evidence="3">
    <location>
        <begin position="5"/>
        <end position="257"/>
    </location>
</feature>
<gene>
    <name evidence="4" type="ORF">FYJ83_17960</name>
</gene>
<dbReference type="PANTHER" id="PTHR10584">
    <property type="entry name" value="SUGAR KINASE"/>
    <property type="match status" value="1"/>
</dbReference>
<accession>A0A6N7XPD9</accession>
<dbReference type="Proteomes" id="UP000469523">
    <property type="component" value="Unassembled WGS sequence"/>
</dbReference>
<sequence>MEQKKKVLSLGTVAMDIILETRELPKEDGFGFIDSERLVPGGSAANLSVALARYGIDTYQTGKIGDDKYGDEFRRTLVEDGVDDRFLVTKPGGSTLHTFIITAPGGKHCIIANMGDSVANLQPEELPEDILEGIDVFYTDMFSSRASIYLGKLAKEKGIPVIYNMQCTPSFMKTCGITIEEIEEMISLSTVFSSGREGYFEMTGEVDYHKGVEMFFKKYPVPQGVICTAGDEGVLWRYTKDFIHRDAYSVEAIDTTGVNYANNGKTVISAFTGDPFDPVKGQETAKTMIQNNDVDIIYQSAYLGGPGVISACAEAGIKVIGVDDWQGDIDPAVFWSAVKSMDIAVISLAEDHAAGKEFETSVDFDLSSGGAVYDERDEKNIPEDLLVKVNQLIDDIKSDKIDVYEGFEQYRLNY</sequence>
<name>A0A6N7XPD9_9FIRM</name>